<keyword evidence="1" id="KW-1133">Transmembrane helix</keyword>
<keyword evidence="1" id="KW-0812">Transmembrane</keyword>
<feature type="transmembrane region" description="Helical" evidence="1">
    <location>
        <begin position="49"/>
        <end position="70"/>
    </location>
</feature>
<keyword evidence="2" id="KW-0548">Nucleotidyltransferase</keyword>
<keyword evidence="1" id="KW-0472">Membrane</keyword>
<comment type="caution">
    <text evidence="2">The sequence shown here is derived from an EMBL/GenBank/DDBJ whole genome shotgun (WGS) entry which is preliminary data.</text>
</comment>
<reference evidence="2 3" key="1">
    <citation type="journal article" date="2021" name="Elife">
        <title>Chloroplast acquisition without the gene transfer in kleptoplastic sea slugs, Plakobranchus ocellatus.</title>
        <authorList>
            <person name="Maeda T."/>
            <person name="Takahashi S."/>
            <person name="Yoshida T."/>
            <person name="Shimamura S."/>
            <person name="Takaki Y."/>
            <person name="Nagai Y."/>
            <person name="Toyoda A."/>
            <person name="Suzuki Y."/>
            <person name="Arimoto A."/>
            <person name="Ishii H."/>
            <person name="Satoh N."/>
            <person name="Nishiyama T."/>
            <person name="Hasebe M."/>
            <person name="Maruyama T."/>
            <person name="Minagawa J."/>
            <person name="Obokata J."/>
            <person name="Shigenobu S."/>
        </authorList>
    </citation>
    <scope>NUCLEOTIDE SEQUENCE [LARGE SCALE GENOMIC DNA]</scope>
</reference>
<keyword evidence="2" id="KW-0808">Transferase</keyword>
<evidence type="ECO:0000313" key="3">
    <source>
        <dbReference type="Proteomes" id="UP000735302"/>
    </source>
</evidence>
<sequence length="111" mass="12763">MTLHHMIQQALKMYHIPEDIQVMLEDYFGGFKMRFLTERYTTGWINLEVGISMGCTISPILLVLAMEVILRAAEGVRVQQTLAVDVTCRLSRISWTTLRSCAQRKTRPTEC</sequence>
<keyword evidence="3" id="KW-1185">Reference proteome</keyword>
<protein>
    <submittedName>
        <fullName evidence="2">Reverse transcriptase</fullName>
    </submittedName>
</protein>
<name>A0AAV4CWC4_9GAST</name>
<dbReference type="EMBL" id="BLXT01007044">
    <property type="protein sequence ID" value="GFO36198.1"/>
    <property type="molecule type" value="Genomic_DNA"/>
</dbReference>
<accession>A0AAV4CWC4</accession>
<gene>
    <name evidence="2" type="ORF">PoB_006270300</name>
</gene>
<dbReference type="Proteomes" id="UP000735302">
    <property type="component" value="Unassembled WGS sequence"/>
</dbReference>
<organism evidence="2 3">
    <name type="scientific">Plakobranchus ocellatus</name>
    <dbReference type="NCBI Taxonomy" id="259542"/>
    <lineage>
        <taxon>Eukaryota</taxon>
        <taxon>Metazoa</taxon>
        <taxon>Spiralia</taxon>
        <taxon>Lophotrochozoa</taxon>
        <taxon>Mollusca</taxon>
        <taxon>Gastropoda</taxon>
        <taxon>Heterobranchia</taxon>
        <taxon>Euthyneura</taxon>
        <taxon>Panpulmonata</taxon>
        <taxon>Sacoglossa</taxon>
        <taxon>Placobranchoidea</taxon>
        <taxon>Plakobranchidae</taxon>
        <taxon>Plakobranchus</taxon>
    </lineage>
</organism>
<dbReference type="GO" id="GO:0003964">
    <property type="term" value="F:RNA-directed DNA polymerase activity"/>
    <property type="evidence" value="ECO:0007669"/>
    <property type="project" value="UniProtKB-KW"/>
</dbReference>
<dbReference type="AlphaFoldDB" id="A0AAV4CWC4"/>
<proteinExistence type="predicted"/>
<evidence type="ECO:0000313" key="2">
    <source>
        <dbReference type="EMBL" id="GFO36198.1"/>
    </source>
</evidence>
<evidence type="ECO:0000256" key="1">
    <source>
        <dbReference type="SAM" id="Phobius"/>
    </source>
</evidence>
<keyword evidence="2" id="KW-0695">RNA-directed DNA polymerase</keyword>